<dbReference type="EMBL" id="LRMR01000008">
    <property type="protein sequence ID" value="KWU51371.1"/>
    <property type="molecule type" value="Genomic_DNA"/>
</dbReference>
<reference evidence="9" key="1">
    <citation type="submission" date="2016-01" db="EMBL/GenBank/DDBJ databases">
        <authorList>
            <person name="Gamez R.M."/>
            <person name="Rodriguez F."/>
            <person name="Bernal J.F."/>
            <person name="Agarwala R."/>
            <person name="Landsman D."/>
            <person name="Marino-Ramirez L."/>
        </authorList>
    </citation>
    <scope>NUCLEOTIDE SEQUENCE [LARGE SCALE GENOMIC DNA]</scope>
    <source>
        <strain evidence="9">Ps006</strain>
    </source>
</reference>
<dbReference type="PROSITE" id="PS50109">
    <property type="entry name" value="HIS_KIN"/>
    <property type="match status" value="1"/>
</dbReference>
<dbReference type="RefSeq" id="WP_060753925.1">
    <property type="nucleotide sequence ID" value="NZ_JBKQAR010000022.1"/>
</dbReference>
<dbReference type="GO" id="GO:0000155">
    <property type="term" value="F:phosphorelay sensor kinase activity"/>
    <property type="evidence" value="ECO:0007669"/>
    <property type="project" value="InterPro"/>
</dbReference>
<keyword evidence="4" id="KW-0808">Transferase</keyword>
<dbReference type="Pfam" id="PF02518">
    <property type="entry name" value="HATPase_c"/>
    <property type="match status" value="1"/>
</dbReference>
<dbReference type="SUPFAM" id="SSF55874">
    <property type="entry name" value="ATPase domain of HSP90 chaperone/DNA topoisomerase II/histidine kinase"/>
    <property type="match status" value="1"/>
</dbReference>
<dbReference type="SUPFAM" id="SSF47384">
    <property type="entry name" value="Homodimeric domain of signal transducing histidine kinase"/>
    <property type="match status" value="1"/>
</dbReference>
<dbReference type="SMART" id="SM00387">
    <property type="entry name" value="HATPase_c"/>
    <property type="match status" value="1"/>
</dbReference>
<dbReference type="InterPro" id="IPR036890">
    <property type="entry name" value="HATPase_C_sf"/>
</dbReference>
<dbReference type="InterPro" id="IPR036097">
    <property type="entry name" value="HisK_dim/P_sf"/>
</dbReference>
<dbReference type="AlphaFoldDB" id="A0A0X7K6J1"/>
<dbReference type="InterPro" id="IPR003661">
    <property type="entry name" value="HisK_dim/P_dom"/>
</dbReference>
<dbReference type="InterPro" id="IPR004358">
    <property type="entry name" value="Sig_transdc_His_kin-like_C"/>
</dbReference>
<evidence type="ECO:0000259" key="7">
    <source>
        <dbReference type="PROSITE" id="PS50109"/>
    </source>
</evidence>
<feature type="domain" description="Histidine kinase" evidence="7">
    <location>
        <begin position="157"/>
        <end position="375"/>
    </location>
</feature>
<evidence type="ECO:0000256" key="6">
    <source>
        <dbReference type="ARBA" id="ARBA00023012"/>
    </source>
</evidence>
<dbReference type="PANTHER" id="PTHR43711:SF1">
    <property type="entry name" value="HISTIDINE KINASE 1"/>
    <property type="match status" value="1"/>
</dbReference>
<comment type="catalytic activity">
    <reaction evidence="1">
        <text>ATP + protein L-histidine = ADP + protein N-phospho-L-histidine.</text>
        <dbReference type="EC" id="2.7.13.3"/>
    </reaction>
</comment>
<dbReference type="OrthoDB" id="8807260at2"/>
<dbReference type="EC" id="2.7.13.3" evidence="2"/>
<dbReference type="InterPro" id="IPR003594">
    <property type="entry name" value="HATPase_dom"/>
</dbReference>
<dbReference type="Proteomes" id="UP000067111">
    <property type="component" value="Unassembled WGS sequence"/>
</dbReference>
<evidence type="ECO:0000313" key="8">
    <source>
        <dbReference type="EMBL" id="KWU51371.1"/>
    </source>
</evidence>
<evidence type="ECO:0000256" key="1">
    <source>
        <dbReference type="ARBA" id="ARBA00000085"/>
    </source>
</evidence>
<evidence type="ECO:0000256" key="5">
    <source>
        <dbReference type="ARBA" id="ARBA00022777"/>
    </source>
</evidence>
<dbReference type="PRINTS" id="PR00344">
    <property type="entry name" value="BCTRLSENSOR"/>
</dbReference>
<name>A0A0X7K6J1_9PSED</name>
<keyword evidence="3" id="KW-0597">Phosphoprotein</keyword>
<keyword evidence="6" id="KW-0902">Two-component regulatory system</keyword>
<dbReference type="SMART" id="SM00388">
    <property type="entry name" value="HisKA"/>
    <property type="match status" value="1"/>
</dbReference>
<organism evidence="8 9">
    <name type="scientific">Pseudomonas palleroniana</name>
    <dbReference type="NCBI Taxonomy" id="191390"/>
    <lineage>
        <taxon>Bacteria</taxon>
        <taxon>Pseudomonadati</taxon>
        <taxon>Pseudomonadota</taxon>
        <taxon>Gammaproteobacteria</taxon>
        <taxon>Pseudomonadales</taxon>
        <taxon>Pseudomonadaceae</taxon>
        <taxon>Pseudomonas</taxon>
    </lineage>
</organism>
<dbReference type="InterPro" id="IPR050736">
    <property type="entry name" value="Sensor_HK_Regulatory"/>
</dbReference>
<gene>
    <name evidence="8" type="ORF">AWV77_09030</name>
</gene>
<dbReference type="InterPro" id="IPR025751">
    <property type="entry name" value="RsbRD_N_dom"/>
</dbReference>
<evidence type="ECO:0000256" key="3">
    <source>
        <dbReference type="ARBA" id="ARBA00022553"/>
    </source>
</evidence>
<dbReference type="Pfam" id="PF00512">
    <property type="entry name" value="HisKA"/>
    <property type="match status" value="1"/>
</dbReference>
<dbReference type="Pfam" id="PF14361">
    <property type="entry name" value="RsbRD_N"/>
    <property type="match status" value="1"/>
</dbReference>
<keyword evidence="5 8" id="KW-0418">Kinase</keyword>
<protein>
    <recommendedName>
        <fullName evidence="2">histidine kinase</fullName>
        <ecNumber evidence="2">2.7.13.3</ecNumber>
    </recommendedName>
</protein>
<evidence type="ECO:0000313" key="9">
    <source>
        <dbReference type="Proteomes" id="UP000067111"/>
    </source>
</evidence>
<dbReference type="PANTHER" id="PTHR43711">
    <property type="entry name" value="TWO-COMPONENT HISTIDINE KINASE"/>
    <property type="match status" value="1"/>
</dbReference>
<accession>A0A0X7K6J1</accession>
<sequence length="375" mass="40923">MRLPDFILENLEPILQAWEDFARTIETPGADLDRSALRDHAEQMLRAIVADLRTAQTAQEQIDKSHGLGPVEEHETAAETHAVARLLAGFTIDQMVSEYRALRASVLRQWMSQVKNGTSLNIDDMTRFHEAIDQALAESIASYSRAVDVSRNIFLGVLGHDLRTPLGAILLGSDILKHSEGLGARDAKVATQIHTSVTRASRIVGDLLDLTRCHMGPGIPVTKTDLDLLPLCRRVVEEIQAFHPEANVLFVARTAVPGRFDGPRLEQVFSNIISNAVSHGNIQHPITVQLSVTEDVAVFSVHNSGQPIPEDALPFIFNPMGRFSQRSTTENGPTEGLGLGLFIASEIVTAHKGSIDVTSDATQGTTFLVKLPLSE</sequence>
<dbReference type="InterPro" id="IPR005467">
    <property type="entry name" value="His_kinase_dom"/>
</dbReference>
<evidence type="ECO:0000256" key="2">
    <source>
        <dbReference type="ARBA" id="ARBA00012438"/>
    </source>
</evidence>
<dbReference type="Gene3D" id="3.30.565.10">
    <property type="entry name" value="Histidine kinase-like ATPase, C-terminal domain"/>
    <property type="match status" value="1"/>
</dbReference>
<proteinExistence type="predicted"/>
<dbReference type="Gene3D" id="1.10.287.130">
    <property type="match status" value="1"/>
</dbReference>
<dbReference type="CDD" id="cd00082">
    <property type="entry name" value="HisKA"/>
    <property type="match status" value="1"/>
</dbReference>
<comment type="caution">
    <text evidence="8">The sequence shown here is derived from an EMBL/GenBank/DDBJ whole genome shotgun (WGS) entry which is preliminary data.</text>
</comment>
<evidence type="ECO:0000256" key="4">
    <source>
        <dbReference type="ARBA" id="ARBA00022679"/>
    </source>
</evidence>